<feature type="domain" description="Transposase DDE" evidence="2">
    <location>
        <begin position="19"/>
        <end position="62"/>
    </location>
</feature>
<proteinExistence type="predicted"/>
<dbReference type="Pfam" id="PF13586">
    <property type="entry name" value="DDE_Tnp_1_2"/>
    <property type="match status" value="1"/>
</dbReference>
<feature type="compositionally biased region" description="Low complexity" evidence="1">
    <location>
        <begin position="78"/>
        <end position="90"/>
    </location>
</feature>
<dbReference type="PANTHER" id="PTHR30007:SF0">
    <property type="entry name" value="TRANSPOSASE"/>
    <property type="match status" value="1"/>
</dbReference>
<protein>
    <recommendedName>
        <fullName evidence="2">Transposase DDE domain-containing protein</fullName>
    </recommendedName>
</protein>
<dbReference type="Proteomes" id="UP000319210">
    <property type="component" value="Unassembled WGS sequence"/>
</dbReference>
<dbReference type="InterPro" id="IPR025668">
    <property type="entry name" value="Tnp_DDE_dom"/>
</dbReference>
<evidence type="ECO:0000256" key="1">
    <source>
        <dbReference type="SAM" id="MobiDB-lite"/>
    </source>
</evidence>
<comment type="caution">
    <text evidence="3">The sequence shown here is derived from an EMBL/GenBank/DDBJ whole genome shotgun (WGS) entry which is preliminary data.</text>
</comment>
<evidence type="ECO:0000259" key="2">
    <source>
        <dbReference type="Pfam" id="PF13586"/>
    </source>
</evidence>
<dbReference type="PANTHER" id="PTHR30007">
    <property type="entry name" value="PHP DOMAIN PROTEIN"/>
    <property type="match status" value="1"/>
</dbReference>
<gene>
    <name evidence="3" type="ORF">SCA03_22070</name>
</gene>
<organism evidence="3 4">
    <name type="scientific">Streptomyces cacaoi</name>
    <dbReference type="NCBI Taxonomy" id="1898"/>
    <lineage>
        <taxon>Bacteria</taxon>
        <taxon>Bacillati</taxon>
        <taxon>Actinomycetota</taxon>
        <taxon>Actinomycetes</taxon>
        <taxon>Kitasatosporales</taxon>
        <taxon>Streptomycetaceae</taxon>
        <taxon>Streptomyces</taxon>
    </lineage>
</organism>
<evidence type="ECO:0000313" key="4">
    <source>
        <dbReference type="Proteomes" id="UP000319210"/>
    </source>
</evidence>
<feature type="region of interest" description="Disordered" evidence="1">
    <location>
        <begin position="72"/>
        <end position="93"/>
    </location>
</feature>
<dbReference type="EMBL" id="BJMM01000008">
    <property type="protein sequence ID" value="GEB49656.1"/>
    <property type="molecule type" value="Genomic_DNA"/>
</dbReference>
<evidence type="ECO:0000313" key="3">
    <source>
        <dbReference type="EMBL" id="GEB49656.1"/>
    </source>
</evidence>
<keyword evidence="4" id="KW-1185">Reference proteome</keyword>
<reference evidence="3 4" key="1">
    <citation type="submission" date="2019-06" db="EMBL/GenBank/DDBJ databases">
        <title>Whole genome shotgun sequence of Streptomyces cacaoi subsp. cacaoi NBRC 12748.</title>
        <authorList>
            <person name="Hosoyama A."/>
            <person name="Uohara A."/>
            <person name="Ohji S."/>
            <person name="Ichikawa N."/>
        </authorList>
    </citation>
    <scope>NUCLEOTIDE SEQUENCE [LARGE SCALE GENOMIC DNA]</scope>
    <source>
        <strain evidence="3 4">NBRC 12748</strain>
    </source>
</reference>
<sequence>MGLVVVSRPAGQHGAFVPLPRRWVVERTFAWLMRTRRLARDYERLTASVAAMIRWSMTLLMIRRLARQDERVRGGAGQPAARGQALGPGADHAFDLGRGQLDAHGLGDLSAGQPLAADSVVVG</sequence>
<accession>A0A4Y3QW65</accession>
<dbReference type="AlphaFoldDB" id="A0A4Y3QW65"/>
<name>A0A4Y3QW65_STRCI</name>
<dbReference type="RefSeq" id="WP_063764793.1">
    <property type="nucleotide sequence ID" value="NZ_BJMM01000008.1"/>
</dbReference>